<accession>A0A842G9W7</accession>
<organism evidence="1 2">
    <name type="scientific">Listeria booriae</name>
    <dbReference type="NCBI Taxonomy" id="1552123"/>
    <lineage>
        <taxon>Bacteria</taxon>
        <taxon>Bacillati</taxon>
        <taxon>Bacillota</taxon>
        <taxon>Bacilli</taxon>
        <taxon>Bacillales</taxon>
        <taxon>Listeriaceae</taxon>
        <taxon>Listeria</taxon>
    </lineage>
</organism>
<evidence type="ECO:0000313" key="1">
    <source>
        <dbReference type="EMBL" id="MBC2293733.1"/>
    </source>
</evidence>
<dbReference type="Proteomes" id="UP000543005">
    <property type="component" value="Unassembled WGS sequence"/>
</dbReference>
<reference evidence="1 2" key="1">
    <citation type="submission" date="2020-03" db="EMBL/GenBank/DDBJ databases">
        <title>Soil Listeria distribution.</title>
        <authorList>
            <person name="Liao J."/>
            <person name="Wiedmann M."/>
        </authorList>
    </citation>
    <scope>NUCLEOTIDE SEQUENCE [LARGE SCALE GENOMIC DNA]</scope>
    <source>
        <strain evidence="1 2">FSL L7-0051</strain>
    </source>
</reference>
<dbReference type="AlphaFoldDB" id="A0A842G9W7"/>
<dbReference type="RefSeq" id="WP_185629504.1">
    <property type="nucleotide sequence ID" value="NZ_JAARNA010000006.1"/>
</dbReference>
<comment type="caution">
    <text evidence="1">The sequence shown here is derived from an EMBL/GenBank/DDBJ whole genome shotgun (WGS) entry which is preliminary data.</text>
</comment>
<name>A0A842G9W7_9LIST</name>
<evidence type="ECO:0000313" key="2">
    <source>
        <dbReference type="Proteomes" id="UP000543005"/>
    </source>
</evidence>
<dbReference type="EMBL" id="JAARZT010000020">
    <property type="protein sequence ID" value="MBC2293733.1"/>
    <property type="molecule type" value="Genomic_DNA"/>
</dbReference>
<sequence>MEETTVTKEQIGYMRHALGLKKSDIPTRNFFEAGRNNIEDWKDLVGKGLAEIMPENGIAQNVFYVSQAGMDLLGVVKI</sequence>
<gene>
    <name evidence="1" type="ORF">HCC36_10885</name>
</gene>
<protein>
    <submittedName>
        <fullName evidence="1">Uncharacterized protein</fullName>
    </submittedName>
</protein>
<proteinExistence type="predicted"/>